<protein>
    <submittedName>
        <fullName evidence="4">Sensor histidine kinase DpiB</fullName>
    </submittedName>
</protein>
<comment type="caution">
    <text evidence="4">The sequence shown here is derived from an EMBL/GenBank/DDBJ whole genome shotgun (WGS) entry which is preliminary data.</text>
</comment>
<keyword evidence="5" id="KW-1185">Reference proteome</keyword>
<sequence>MTNVLSPMIELGVIIPGTVLAYFPIKKHLKVSRLRLFPILISSLICLCALCGFVCYRYNLKSFVLAIPIVLALSAAYCCSLKTSMWKSVSVLLAVCGVFACIASITRAVDSITFPQNTTPWFEIKSAVLFNILCWMFVILAWYPATHGVSELLDDENIAQTWYVFWILPIIFILLNFFIIPWNPNILHTGRIMQGYIVISVSLLVLLLIFYALLYFIAKSLNRNNKLAQENQFLNMQRAQYDALKGAIEETRQARHDMRHHFAVLNALAEQKNWEELEKYLSSASQNIPDTELVLCKNHAVNAIIGHYYSKCKGNGIPLKLKIDIPENLTVSESDICLVIANLLENALEASMKLDRNKRQIKMYAHPHSDSIILVSVENAFNGDITEKNGIFGSSKRNGDGIGTQSIRRIAEKSGGYCRFSHENGIFKADVMLHSQN</sequence>
<organism evidence="4 5">
    <name type="scientific">Ruminococcus bromii</name>
    <dbReference type="NCBI Taxonomy" id="40518"/>
    <lineage>
        <taxon>Bacteria</taxon>
        <taxon>Bacillati</taxon>
        <taxon>Bacillota</taxon>
        <taxon>Clostridia</taxon>
        <taxon>Eubacteriales</taxon>
        <taxon>Oscillospiraceae</taxon>
        <taxon>Ruminococcus</taxon>
    </lineage>
</organism>
<proteinExistence type="predicted"/>
<feature type="domain" description="Sensor histidine kinase NatK-like C-terminal" evidence="3">
    <location>
        <begin position="334"/>
        <end position="433"/>
    </location>
</feature>
<gene>
    <name evidence="4" type="ORF">RBATCC27255_01439</name>
</gene>
<evidence type="ECO:0000256" key="2">
    <source>
        <dbReference type="SAM" id="Phobius"/>
    </source>
</evidence>
<dbReference type="InterPro" id="IPR032834">
    <property type="entry name" value="NatK-like_C"/>
</dbReference>
<dbReference type="PANTHER" id="PTHR40448:SF1">
    <property type="entry name" value="TWO-COMPONENT SENSOR HISTIDINE KINASE"/>
    <property type="match status" value="1"/>
</dbReference>
<evidence type="ECO:0000259" key="3">
    <source>
        <dbReference type="Pfam" id="PF14501"/>
    </source>
</evidence>
<dbReference type="Proteomes" id="UP000233425">
    <property type="component" value="Unassembled WGS sequence"/>
</dbReference>
<dbReference type="GO" id="GO:0042802">
    <property type="term" value="F:identical protein binding"/>
    <property type="evidence" value="ECO:0007669"/>
    <property type="project" value="TreeGrafter"/>
</dbReference>
<keyword evidence="4" id="KW-0418">Kinase</keyword>
<accession>A0A2N0UL13</accession>
<dbReference type="Gene3D" id="3.30.565.10">
    <property type="entry name" value="Histidine kinase-like ATPase, C-terminal domain"/>
    <property type="match status" value="1"/>
</dbReference>
<feature type="coiled-coil region" evidence="1">
    <location>
        <begin position="217"/>
        <end position="254"/>
    </location>
</feature>
<reference evidence="4" key="1">
    <citation type="journal article" date="2018" name="Environ. Microbiol.">
        <title>Sporulation capability and amylosome conservation among diverse human colonic and rumen isolates of the keystone starch-degrader Ruminococcus bromii.</title>
        <authorList>
            <person name="Mukhopadhya I."/>
            <person name="Morais S."/>
            <person name="Laverde-Gomez J."/>
            <person name="Sheridan P.O."/>
            <person name="Walker A.W."/>
            <person name="Kelly W."/>
            <person name="Klieve A.V."/>
            <person name="Ouwerkerk D."/>
            <person name="Duncan S.H."/>
            <person name="Louis P."/>
            <person name="Koropatkin N."/>
            <person name="Cockburn D."/>
            <person name="Kibler R."/>
            <person name="Cooper P.J."/>
            <person name="Sandoval C."/>
            <person name="Crost E."/>
            <person name="Juge N."/>
            <person name="Bayer E.A."/>
            <person name="Flint H.J."/>
        </authorList>
    </citation>
    <scope>NUCLEOTIDE SEQUENCE [LARGE SCALE GENOMIC DNA]</scope>
    <source>
        <strain evidence="4">ATCC 27255</strain>
    </source>
</reference>
<feature type="transmembrane region" description="Helical" evidence="2">
    <location>
        <begin position="89"/>
        <end position="109"/>
    </location>
</feature>
<keyword evidence="1" id="KW-0175">Coiled coil</keyword>
<dbReference type="RefSeq" id="WP_101029393.1">
    <property type="nucleotide sequence ID" value="NZ_CABMMZ010000069.1"/>
</dbReference>
<dbReference type="CDD" id="cd16935">
    <property type="entry name" value="HATPase_AgrC-ComD-like"/>
    <property type="match status" value="1"/>
</dbReference>
<keyword evidence="2" id="KW-1133">Transmembrane helix</keyword>
<dbReference type="Pfam" id="PF14501">
    <property type="entry name" value="HATPase_c_5"/>
    <property type="match status" value="1"/>
</dbReference>
<feature type="transmembrane region" description="Helical" evidence="2">
    <location>
        <begin position="37"/>
        <end position="56"/>
    </location>
</feature>
<keyword evidence="2" id="KW-0472">Membrane</keyword>
<name>A0A2N0UL13_9FIRM</name>
<dbReference type="GO" id="GO:0016301">
    <property type="term" value="F:kinase activity"/>
    <property type="evidence" value="ECO:0007669"/>
    <property type="project" value="UniProtKB-KW"/>
</dbReference>
<evidence type="ECO:0000313" key="5">
    <source>
        <dbReference type="Proteomes" id="UP000233425"/>
    </source>
</evidence>
<dbReference type="EMBL" id="NNSR01000069">
    <property type="protein sequence ID" value="PKD27675.1"/>
    <property type="molecule type" value="Genomic_DNA"/>
</dbReference>
<feature type="transmembrane region" description="Helical" evidence="2">
    <location>
        <begin position="63"/>
        <end position="83"/>
    </location>
</feature>
<feature type="transmembrane region" description="Helical" evidence="2">
    <location>
        <begin position="121"/>
        <end position="143"/>
    </location>
</feature>
<dbReference type="PANTHER" id="PTHR40448">
    <property type="entry name" value="TWO-COMPONENT SENSOR HISTIDINE KINASE"/>
    <property type="match status" value="1"/>
</dbReference>
<dbReference type="InterPro" id="IPR036890">
    <property type="entry name" value="HATPase_C_sf"/>
</dbReference>
<feature type="transmembrane region" description="Helical" evidence="2">
    <location>
        <begin position="7"/>
        <end position="25"/>
    </location>
</feature>
<evidence type="ECO:0000256" key="1">
    <source>
        <dbReference type="SAM" id="Coils"/>
    </source>
</evidence>
<feature type="transmembrane region" description="Helical" evidence="2">
    <location>
        <begin position="163"/>
        <end position="183"/>
    </location>
</feature>
<keyword evidence="4" id="KW-0808">Transferase</keyword>
<evidence type="ECO:0000313" key="4">
    <source>
        <dbReference type="EMBL" id="PKD27675.1"/>
    </source>
</evidence>
<feature type="transmembrane region" description="Helical" evidence="2">
    <location>
        <begin position="195"/>
        <end position="218"/>
    </location>
</feature>
<keyword evidence="2" id="KW-0812">Transmembrane</keyword>
<dbReference type="SUPFAM" id="SSF55874">
    <property type="entry name" value="ATPase domain of HSP90 chaperone/DNA topoisomerase II/histidine kinase"/>
    <property type="match status" value="1"/>
</dbReference>
<dbReference type="AlphaFoldDB" id="A0A2N0UL13"/>